<feature type="compositionally biased region" description="Basic and acidic residues" evidence="1">
    <location>
        <begin position="77"/>
        <end position="87"/>
    </location>
</feature>
<feature type="compositionally biased region" description="Acidic residues" evidence="1">
    <location>
        <begin position="207"/>
        <end position="219"/>
    </location>
</feature>
<evidence type="ECO:0000256" key="1">
    <source>
        <dbReference type="SAM" id="MobiDB-lite"/>
    </source>
</evidence>
<feature type="compositionally biased region" description="Basic residues" evidence="1">
    <location>
        <begin position="244"/>
        <end position="259"/>
    </location>
</feature>
<feature type="compositionally biased region" description="Basic residues" evidence="1">
    <location>
        <begin position="225"/>
        <end position="234"/>
    </location>
</feature>
<dbReference type="OrthoDB" id="8922241at2759"/>
<name>A0A4S8MLX6_DENBC</name>
<dbReference type="Proteomes" id="UP000297245">
    <property type="component" value="Unassembled WGS sequence"/>
</dbReference>
<accession>A0A4S8MLX6</accession>
<reference evidence="2 3" key="1">
    <citation type="journal article" date="2019" name="Nat. Ecol. Evol.">
        <title>Megaphylogeny resolves global patterns of mushroom evolution.</title>
        <authorList>
            <person name="Varga T."/>
            <person name="Krizsan K."/>
            <person name="Foldi C."/>
            <person name="Dima B."/>
            <person name="Sanchez-Garcia M."/>
            <person name="Sanchez-Ramirez S."/>
            <person name="Szollosi G.J."/>
            <person name="Szarkandi J.G."/>
            <person name="Papp V."/>
            <person name="Albert L."/>
            <person name="Andreopoulos W."/>
            <person name="Angelini C."/>
            <person name="Antonin V."/>
            <person name="Barry K.W."/>
            <person name="Bougher N.L."/>
            <person name="Buchanan P."/>
            <person name="Buyck B."/>
            <person name="Bense V."/>
            <person name="Catcheside P."/>
            <person name="Chovatia M."/>
            <person name="Cooper J."/>
            <person name="Damon W."/>
            <person name="Desjardin D."/>
            <person name="Finy P."/>
            <person name="Geml J."/>
            <person name="Haridas S."/>
            <person name="Hughes K."/>
            <person name="Justo A."/>
            <person name="Karasinski D."/>
            <person name="Kautmanova I."/>
            <person name="Kiss B."/>
            <person name="Kocsube S."/>
            <person name="Kotiranta H."/>
            <person name="LaButti K.M."/>
            <person name="Lechner B.E."/>
            <person name="Liimatainen K."/>
            <person name="Lipzen A."/>
            <person name="Lukacs Z."/>
            <person name="Mihaltcheva S."/>
            <person name="Morgado L.N."/>
            <person name="Niskanen T."/>
            <person name="Noordeloos M.E."/>
            <person name="Ohm R.A."/>
            <person name="Ortiz-Santana B."/>
            <person name="Ovrebo C."/>
            <person name="Racz N."/>
            <person name="Riley R."/>
            <person name="Savchenko A."/>
            <person name="Shiryaev A."/>
            <person name="Soop K."/>
            <person name="Spirin V."/>
            <person name="Szebenyi C."/>
            <person name="Tomsovsky M."/>
            <person name="Tulloss R.E."/>
            <person name="Uehling J."/>
            <person name="Grigoriev I.V."/>
            <person name="Vagvolgyi C."/>
            <person name="Papp T."/>
            <person name="Martin F.M."/>
            <person name="Miettinen O."/>
            <person name="Hibbett D.S."/>
            <person name="Nagy L.G."/>
        </authorList>
    </citation>
    <scope>NUCLEOTIDE SEQUENCE [LARGE SCALE GENOMIC DNA]</scope>
    <source>
        <strain evidence="2 3">CBS 962.96</strain>
    </source>
</reference>
<keyword evidence="3" id="KW-1185">Reference proteome</keyword>
<protein>
    <submittedName>
        <fullName evidence="2">Uncharacterized protein</fullName>
    </submittedName>
</protein>
<feature type="compositionally biased region" description="Basic and acidic residues" evidence="1">
    <location>
        <begin position="169"/>
        <end position="186"/>
    </location>
</feature>
<sequence length="394" mass="44514">MSLCARNDSLNALYHKIPNSPGGYDEYDPFFQIIADTALLFQEDESDATHIFPEKYTPSRAFSPLGAFCCPSPESSALKDDGGHSPWEEYDDGDLSDASADSDPDVEPLSLDRQVGADFGLVQRIDDEPFIPVDGPDPSSQFQQDNEEKPILAPEFSPLQPPSVPFSHSESDERPPSVPSDDDKTVEQPSRTVYKRSATSPPRIILDEEDDDHSEDTDDEYKPSPKLHPRKRQRISSDRPSKVSTKKRKVSTKKRKARSSKGTGVARLSRNRQSKDPELADYLEDMTALEDLDFKCPVCPWEQLNERLPDLQRHLRTHLRPHDDDIDKGWRCKGVLWEERHLYGILDSAQPYEFRGQKRVGGCMKTFSRRDALKRHLDNENVSCVGKACAAAED</sequence>
<evidence type="ECO:0000313" key="3">
    <source>
        <dbReference type="Proteomes" id="UP000297245"/>
    </source>
</evidence>
<feature type="region of interest" description="Disordered" evidence="1">
    <location>
        <begin position="73"/>
        <end position="110"/>
    </location>
</feature>
<dbReference type="AlphaFoldDB" id="A0A4S8MLX6"/>
<gene>
    <name evidence="2" type="ORF">K435DRAFT_962208</name>
</gene>
<proteinExistence type="predicted"/>
<evidence type="ECO:0000313" key="2">
    <source>
        <dbReference type="EMBL" id="THV03867.1"/>
    </source>
</evidence>
<organism evidence="2 3">
    <name type="scientific">Dendrothele bispora (strain CBS 962.96)</name>
    <dbReference type="NCBI Taxonomy" id="1314807"/>
    <lineage>
        <taxon>Eukaryota</taxon>
        <taxon>Fungi</taxon>
        <taxon>Dikarya</taxon>
        <taxon>Basidiomycota</taxon>
        <taxon>Agaricomycotina</taxon>
        <taxon>Agaricomycetes</taxon>
        <taxon>Agaricomycetidae</taxon>
        <taxon>Agaricales</taxon>
        <taxon>Agaricales incertae sedis</taxon>
        <taxon>Dendrothele</taxon>
    </lineage>
</organism>
<dbReference type="EMBL" id="ML179062">
    <property type="protein sequence ID" value="THV03867.1"/>
    <property type="molecule type" value="Genomic_DNA"/>
</dbReference>
<feature type="compositionally biased region" description="Acidic residues" evidence="1">
    <location>
        <begin position="88"/>
        <end position="106"/>
    </location>
</feature>
<feature type="region of interest" description="Disordered" evidence="1">
    <location>
        <begin position="126"/>
        <end position="279"/>
    </location>
</feature>